<protein>
    <recommendedName>
        <fullName evidence="2">M23ase beta-sheet core domain-containing protein</fullName>
    </recommendedName>
</protein>
<dbReference type="AlphaFoldDB" id="A0A1X9NBF9"/>
<dbReference type="Proteomes" id="UP000193450">
    <property type="component" value="Chromosome"/>
</dbReference>
<proteinExistence type="predicted"/>
<dbReference type="SUPFAM" id="SSF51261">
    <property type="entry name" value="Duplicated hybrid motif"/>
    <property type="match status" value="1"/>
</dbReference>
<gene>
    <name evidence="3" type="ORF">BST96_06375</name>
</gene>
<feature type="region of interest" description="Disordered" evidence="1">
    <location>
        <begin position="1"/>
        <end position="23"/>
    </location>
</feature>
<dbReference type="InterPro" id="IPR016047">
    <property type="entry name" value="M23ase_b-sheet_dom"/>
</dbReference>
<dbReference type="STRING" id="716816.BST96_06375"/>
<sequence>MPTPSSDSDHQVTHYANTPPNPPRYFPPLKGHCRFLNPPGHHPDAKDIVAVNHRGWPYRRRDALAHLFYRLPVSQTCSWGKTVYAPISGKVTRLENTAQDRLTLNLLRDLYTGLWLMPRKAGNTPADFLGNFLVIDNGNGVVALLAHLRQGSIQPALGAAVTAGQPLARVGNSGNTIAPHLHIHLQREAEWDQGRPIPFVLARYQHKGPHGWVTRYRQLPENYRLFSGD</sequence>
<dbReference type="OrthoDB" id="5489603at2"/>
<dbReference type="Pfam" id="PF01551">
    <property type="entry name" value="Peptidase_M23"/>
    <property type="match status" value="1"/>
</dbReference>
<dbReference type="Gene3D" id="2.70.70.10">
    <property type="entry name" value="Glucose Permease (Domain IIA)"/>
    <property type="match status" value="1"/>
</dbReference>
<reference evidence="3 4" key="1">
    <citation type="submission" date="2016-11" db="EMBL/GenBank/DDBJ databases">
        <title>Trade-off between light-utilization and light-protection in marine flavobacteria.</title>
        <authorList>
            <person name="Kumagai Y."/>
        </authorList>
    </citation>
    <scope>NUCLEOTIDE SEQUENCE [LARGE SCALE GENOMIC DNA]</scope>
    <source>
        <strain evidence="3 4">NBRC 107125</strain>
    </source>
</reference>
<name>A0A1X9NBF9_9GAMM</name>
<dbReference type="InterPro" id="IPR011055">
    <property type="entry name" value="Dup_hybrid_motif"/>
</dbReference>
<organism evidence="3 4">
    <name type="scientific">Oceanicoccus sagamiensis</name>
    <dbReference type="NCBI Taxonomy" id="716816"/>
    <lineage>
        <taxon>Bacteria</taxon>
        <taxon>Pseudomonadati</taxon>
        <taxon>Pseudomonadota</taxon>
        <taxon>Gammaproteobacteria</taxon>
        <taxon>Cellvibrionales</taxon>
        <taxon>Spongiibacteraceae</taxon>
        <taxon>Oceanicoccus</taxon>
    </lineage>
</organism>
<dbReference type="PANTHER" id="PTHR21666">
    <property type="entry name" value="PEPTIDASE-RELATED"/>
    <property type="match status" value="1"/>
</dbReference>
<dbReference type="InterPro" id="IPR050570">
    <property type="entry name" value="Cell_wall_metabolism_enzyme"/>
</dbReference>
<evidence type="ECO:0000313" key="3">
    <source>
        <dbReference type="EMBL" id="ARN73772.1"/>
    </source>
</evidence>
<accession>A0A1X9NBF9</accession>
<dbReference type="GO" id="GO:0004222">
    <property type="term" value="F:metalloendopeptidase activity"/>
    <property type="evidence" value="ECO:0007669"/>
    <property type="project" value="TreeGrafter"/>
</dbReference>
<evidence type="ECO:0000313" key="4">
    <source>
        <dbReference type="Proteomes" id="UP000193450"/>
    </source>
</evidence>
<feature type="domain" description="M23ase beta-sheet core" evidence="2">
    <location>
        <begin position="128"/>
        <end position="188"/>
    </location>
</feature>
<dbReference type="KEGG" id="osg:BST96_06375"/>
<dbReference type="CDD" id="cd12797">
    <property type="entry name" value="M23_peptidase"/>
    <property type="match status" value="1"/>
</dbReference>
<dbReference type="EMBL" id="CP019343">
    <property type="protein sequence ID" value="ARN73772.1"/>
    <property type="molecule type" value="Genomic_DNA"/>
</dbReference>
<evidence type="ECO:0000259" key="2">
    <source>
        <dbReference type="Pfam" id="PF01551"/>
    </source>
</evidence>
<keyword evidence="4" id="KW-1185">Reference proteome</keyword>
<evidence type="ECO:0000256" key="1">
    <source>
        <dbReference type="SAM" id="MobiDB-lite"/>
    </source>
</evidence>
<dbReference type="PANTHER" id="PTHR21666:SF285">
    <property type="entry name" value="M23 FAMILY METALLOPEPTIDASE"/>
    <property type="match status" value="1"/>
</dbReference>